<evidence type="ECO:0000313" key="11">
    <source>
        <dbReference type="EMBL" id="BAC17038.1"/>
    </source>
</evidence>
<evidence type="ECO:0000256" key="4">
    <source>
        <dbReference type="ARBA" id="ARBA00022692"/>
    </source>
</evidence>
<organism evidence="11 12">
    <name type="scientific">Corynebacterium efficiens (strain DSM 44549 / YS-314 / AJ 12310 / JCM 11189 / NBRC 100395)</name>
    <dbReference type="NCBI Taxonomy" id="196164"/>
    <lineage>
        <taxon>Bacteria</taxon>
        <taxon>Bacillati</taxon>
        <taxon>Actinomycetota</taxon>
        <taxon>Actinomycetes</taxon>
        <taxon>Mycobacteriales</taxon>
        <taxon>Corynebacteriaceae</taxon>
        <taxon>Corynebacterium</taxon>
    </lineage>
</organism>
<feature type="transmembrane region" description="Helical" evidence="9">
    <location>
        <begin position="371"/>
        <end position="393"/>
    </location>
</feature>
<dbReference type="NCBIfam" id="NF006238">
    <property type="entry name" value="PRK08375.1-4"/>
    <property type="match status" value="1"/>
</dbReference>
<evidence type="ECO:0000256" key="1">
    <source>
        <dbReference type="ARBA" id="ARBA00004651"/>
    </source>
</evidence>
<protein>
    <submittedName>
        <fullName evidence="11">Putative NADH plastoquinone oxidoreductase</fullName>
    </submittedName>
</protein>
<dbReference type="AlphaFoldDB" id="Q8FTZ4"/>
<feature type="domain" description="NADH:quinone oxidoreductase/Mrp antiporter transmembrane" evidence="10">
    <location>
        <begin position="129"/>
        <end position="421"/>
    </location>
</feature>
<feature type="transmembrane region" description="Helical" evidence="9">
    <location>
        <begin position="239"/>
        <end position="261"/>
    </location>
</feature>
<dbReference type="KEGG" id="cef:CE0228"/>
<dbReference type="RefSeq" id="WP_006768460.1">
    <property type="nucleotide sequence ID" value="NC_004369.1"/>
</dbReference>
<dbReference type="eggNOG" id="COG0651">
    <property type="taxonomic scope" value="Bacteria"/>
</dbReference>
<evidence type="ECO:0000256" key="8">
    <source>
        <dbReference type="SAM" id="MobiDB-lite"/>
    </source>
</evidence>
<evidence type="ECO:0000256" key="2">
    <source>
        <dbReference type="ARBA" id="ARBA00005346"/>
    </source>
</evidence>
<feature type="transmembrane region" description="Helical" evidence="9">
    <location>
        <begin position="168"/>
        <end position="188"/>
    </location>
</feature>
<accession>C8NR73</accession>
<dbReference type="HOGENOM" id="CLU_007100_9_2_11"/>
<evidence type="ECO:0000256" key="9">
    <source>
        <dbReference type="SAM" id="Phobius"/>
    </source>
</evidence>
<evidence type="ECO:0000313" key="12">
    <source>
        <dbReference type="Proteomes" id="UP000001409"/>
    </source>
</evidence>
<feature type="transmembrane region" description="Helical" evidence="9">
    <location>
        <begin position="273"/>
        <end position="295"/>
    </location>
</feature>
<keyword evidence="6 9" id="KW-0472">Membrane</keyword>
<dbReference type="InterPro" id="IPR003918">
    <property type="entry name" value="NADH_UbQ_OxRdtase"/>
</dbReference>
<dbReference type="Proteomes" id="UP000001409">
    <property type="component" value="Chromosome"/>
</dbReference>
<dbReference type="EMBL" id="BA000035">
    <property type="protein sequence ID" value="BAC17038.1"/>
    <property type="molecule type" value="Genomic_DNA"/>
</dbReference>
<sequence>MNISDSSLAAFVIAPLLASGLLLLFRGSRMFHAFVLLAVLTASLCGAGALIWLTSDGGVYAHSIGLWPGGIAIPLVADMFSSLMLAATGIITIACVAFALAAGFYRSPYFAPLVLVMVTGVNGALLTADIFNFFVFLEVMLLPAYGLYVLSPKGQGRTPRSRIAGLRLFLTVNLFTSTVFLAGVGFIYGVVGTVNIAELAGVAAENDTVALATAVCLFTLSIKSSIVPTHGWLARSYPLTTPAITALFSGIHTKVANYAIYRLYAVVFDGDETYLWIGVVFFSLTMLVGVLGAVGEHTTRSILAFHMTSQIGYIMLGVALFTELGLTAGIFYLVHHMIVKASLFLSTGALEVTHGTGRLGALPPMAKREPLLAVAFMAAALSLAGLPPFSGFVGKLALIVAAAEVGQWIAVALMVIVSLFTLLSMLKIWSGVFWDLPWATVGRRRRPADDPDGTSPTTGAHLSNGATSDTARATERETTLTLVDPVEKVTSAEDLPKVKLSLVLPSVALALITLSIGLGAEPLLAWSETAAQGLLNTGPYVEAVLTP</sequence>
<feature type="transmembrane region" description="Helical" evidence="9">
    <location>
        <begin position="32"/>
        <end position="53"/>
    </location>
</feature>
<feature type="transmembrane region" description="Helical" evidence="9">
    <location>
        <begin position="302"/>
        <end position="322"/>
    </location>
</feature>
<keyword evidence="3" id="KW-1003">Cell membrane</keyword>
<keyword evidence="12" id="KW-1185">Reference proteome</keyword>
<feature type="transmembrane region" description="Helical" evidence="9">
    <location>
        <begin position="125"/>
        <end position="148"/>
    </location>
</feature>
<dbReference type="Pfam" id="PF00361">
    <property type="entry name" value="Proton_antipo_M"/>
    <property type="match status" value="1"/>
</dbReference>
<feature type="compositionally biased region" description="Polar residues" evidence="8">
    <location>
        <begin position="454"/>
        <end position="469"/>
    </location>
</feature>
<feature type="region of interest" description="Disordered" evidence="8">
    <location>
        <begin position="444"/>
        <end position="477"/>
    </location>
</feature>
<name>Q8FTZ4_COREF</name>
<comment type="subcellular location">
    <subcellularLocation>
        <location evidence="1">Cell membrane</location>
        <topology evidence="1">Multi-pass membrane protein</topology>
    </subcellularLocation>
    <subcellularLocation>
        <location evidence="7">Membrane</location>
        <topology evidence="7">Multi-pass membrane protein</topology>
    </subcellularLocation>
</comment>
<dbReference type="OrthoDB" id="9768329at2"/>
<dbReference type="PRINTS" id="PR01437">
    <property type="entry name" value="NUOXDRDTASE4"/>
</dbReference>
<evidence type="ECO:0000256" key="5">
    <source>
        <dbReference type="ARBA" id="ARBA00022989"/>
    </source>
</evidence>
<dbReference type="PANTHER" id="PTHR42703:SF1">
    <property type="entry name" value="NA(+)_H(+) ANTIPORTER SUBUNIT D1"/>
    <property type="match status" value="1"/>
</dbReference>
<feature type="transmembrane region" description="Helical" evidence="9">
    <location>
        <begin position="500"/>
        <end position="520"/>
    </location>
</feature>
<evidence type="ECO:0000256" key="3">
    <source>
        <dbReference type="ARBA" id="ARBA00022475"/>
    </source>
</evidence>
<feature type="transmembrane region" description="Helical" evidence="9">
    <location>
        <begin position="405"/>
        <end position="426"/>
    </location>
</feature>
<accession>Q8FTZ4</accession>
<dbReference type="InterPro" id="IPR001750">
    <property type="entry name" value="ND/Mrp_TM"/>
</dbReference>
<evidence type="ECO:0000256" key="6">
    <source>
        <dbReference type="ARBA" id="ARBA00023136"/>
    </source>
</evidence>
<proteinExistence type="inferred from homology"/>
<dbReference type="GO" id="GO:0042773">
    <property type="term" value="P:ATP synthesis coupled electron transport"/>
    <property type="evidence" value="ECO:0007669"/>
    <property type="project" value="InterPro"/>
</dbReference>
<evidence type="ECO:0000256" key="7">
    <source>
        <dbReference type="RuleBase" id="RU000320"/>
    </source>
</evidence>
<feature type="transmembrane region" description="Helical" evidence="9">
    <location>
        <begin position="84"/>
        <end position="105"/>
    </location>
</feature>
<feature type="transmembrane region" description="Helical" evidence="9">
    <location>
        <begin position="59"/>
        <end position="77"/>
    </location>
</feature>
<keyword evidence="5 9" id="KW-1133">Transmembrane helix</keyword>
<evidence type="ECO:0000259" key="10">
    <source>
        <dbReference type="Pfam" id="PF00361"/>
    </source>
</evidence>
<dbReference type="STRING" id="196164.gene:10740624"/>
<reference evidence="11 12" key="1">
    <citation type="journal article" date="2003" name="Genome Res.">
        <title>Comparative complete genome sequence analysis of the amino acid replacements responsible for the thermostability of Corynebacterium efficiens.</title>
        <authorList>
            <person name="Nishio Y."/>
            <person name="Nakamura Y."/>
            <person name="Kawarabayasi Y."/>
            <person name="Usuda Y."/>
            <person name="Kimura E."/>
            <person name="Sugimoto S."/>
            <person name="Matsui K."/>
            <person name="Yamagishi A."/>
            <person name="Kikuchi H."/>
            <person name="Ikeo K."/>
            <person name="Gojobori T."/>
        </authorList>
    </citation>
    <scope>NUCLEOTIDE SEQUENCE [LARGE SCALE GENOMIC DNA]</scope>
    <source>
        <strain evidence="12">DSM 44549 / YS-314 / AJ 12310 / JCM 11189 / NBRC 100395</strain>
    </source>
</reference>
<feature type="transmembrane region" description="Helical" evidence="9">
    <location>
        <begin position="6"/>
        <end position="25"/>
    </location>
</feature>
<dbReference type="PANTHER" id="PTHR42703">
    <property type="entry name" value="NADH DEHYDROGENASE"/>
    <property type="match status" value="1"/>
</dbReference>
<keyword evidence="4 7" id="KW-0812">Transmembrane</keyword>
<dbReference type="InterPro" id="IPR050586">
    <property type="entry name" value="CPA3_Na-H_Antiporter_D"/>
</dbReference>
<dbReference type="GO" id="GO:0008137">
    <property type="term" value="F:NADH dehydrogenase (ubiquinone) activity"/>
    <property type="evidence" value="ECO:0007669"/>
    <property type="project" value="InterPro"/>
</dbReference>
<comment type="similarity">
    <text evidence="2">Belongs to the CPA3 antiporters (TC 2.A.63) subunit D family.</text>
</comment>
<dbReference type="GO" id="GO:0005886">
    <property type="term" value="C:plasma membrane"/>
    <property type="evidence" value="ECO:0007669"/>
    <property type="project" value="UniProtKB-SubCell"/>
</dbReference>